<dbReference type="Proteomes" id="UP000730618">
    <property type="component" value="Unassembled WGS sequence"/>
</dbReference>
<dbReference type="RefSeq" id="WP_218096615.1">
    <property type="nucleotide sequence ID" value="NZ_CAJVCE010000001.1"/>
</dbReference>
<dbReference type="Pfam" id="PF03575">
    <property type="entry name" value="Peptidase_S51"/>
    <property type="match status" value="1"/>
</dbReference>
<dbReference type="InterPro" id="IPR005320">
    <property type="entry name" value="Peptidase_S51"/>
</dbReference>
<keyword evidence="3" id="KW-1185">Reference proteome</keyword>
<name>A0ABM8VAC6_9BACL</name>
<keyword evidence="1" id="KW-0378">Hydrolase</keyword>
<reference evidence="2 3" key="1">
    <citation type="submission" date="2021-06" db="EMBL/GenBank/DDBJ databases">
        <authorList>
            <person name="Criscuolo A."/>
        </authorList>
    </citation>
    <scope>NUCLEOTIDE SEQUENCE [LARGE SCALE GENOMIC DNA]</scope>
    <source>
        <strain evidence="3">CIP 111802</strain>
    </source>
</reference>
<proteinExistence type="predicted"/>
<dbReference type="PANTHER" id="PTHR20842:SF0">
    <property type="entry name" value="ALPHA-ASPARTYL DIPEPTIDASE"/>
    <property type="match status" value="1"/>
</dbReference>
<evidence type="ECO:0000313" key="3">
    <source>
        <dbReference type="Proteomes" id="UP000730618"/>
    </source>
</evidence>
<accession>A0ABM8VAC6</accession>
<dbReference type="EMBL" id="CAJVCE010000001">
    <property type="protein sequence ID" value="CAG7615981.1"/>
    <property type="molecule type" value="Genomic_DNA"/>
</dbReference>
<organism evidence="2 3">
    <name type="scientific">Paenibacillus allorhizosphaerae</name>
    <dbReference type="NCBI Taxonomy" id="2849866"/>
    <lineage>
        <taxon>Bacteria</taxon>
        <taxon>Bacillati</taxon>
        <taxon>Bacillota</taxon>
        <taxon>Bacilli</taxon>
        <taxon>Bacillales</taxon>
        <taxon>Paenibacillaceae</taxon>
        <taxon>Paenibacillus</taxon>
    </lineage>
</organism>
<dbReference type="PANTHER" id="PTHR20842">
    <property type="entry name" value="PROTEASE S51 ALPHA-ASPARTYL DIPEPTIDASE"/>
    <property type="match status" value="1"/>
</dbReference>
<sequence>MRKILLTSAGFATSNITEAFLDLVDRSPNELTAVIMTTAAVQLKSHARPSLKAKQALDSMGFRKVEFIDIEFEDADKLNKYDVICLSGGNPFHLLHHLRRSGADQIIESLSKNGVVLVGISAGTVVLGPDIRIVDYFTPHLNHVGMHDLTALRLHEPITFPHYGRHDKFPHDETIEARIQQFESTHQCEILRITDHEALYINGETMTKISHD</sequence>
<comment type="caution">
    <text evidence="2">The sequence shown here is derived from an EMBL/GenBank/DDBJ whole genome shotgun (WGS) entry which is preliminary data.</text>
</comment>
<evidence type="ECO:0000313" key="2">
    <source>
        <dbReference type="EMBL" id="CAG7615981.1"/>
    </source>
</evidence>
<gene>
    <name evidence="2" type="ORF">PAECIP111802_00234</name>
</gene>
<protein>
    <submittedName>
        <fullName evidence="2">IS1595 family transposase ISBci1</fullName>
    </submittedName>
</protein>
<evidence type="ECO:0000256" key="1">
    <source>
        <dbReference type="ARBA" id="ARBA00022801"/>
    </source>
</evidence>